<dbReference type="EMBL" id="LN714500">
    <property type="protein sequence ID" value="CEL76531.1"/>
    <property type="molecule type" value="Genomic_DNA"/>
</dbReference>
<sequence>MITTVLAVSAAAVAIKKKFRRSEDATSLPVFCGEPVISRPQSLLADSRSGDIATSPVAHPRYSQEIAYAYELNGETLTRLNSDELDAWGYLSCSVPRSNCRPQRENAYPPLRHRHPTRRVSASQQSVSEHGAVCEVEQGSDARTRGTHLEKTGSTGDTGEKRNKLVRSTGQELPVSLLTDIRVPAHRLHPVGRCVQKHFDRSELREEREDRRYTRSRTNLGSLM</sequence>
<gene>
    <name evidence="2" type="ORF">BN1205_066885</name>
</gene>
<evidence type="ECO:0000256" key="1">
    <source>
        <dbReference type="SAM" id="MobiDB-lite"/>
    </source>
</evidence>
<reference evidence="2" key="1">
    <citation type="journal article" date="2015" name="PLoS ONE">
        <title>Comprehensive Evaluation of Toxoplasma gondii VEG and Neospora caninum LIV Genomes with Tachyzoite Stage Transcriptome and Proteome Defines Novel Transcript Features.</title>
        <authorList>
            <person name="Ramaprasad A."/>
            <person name="Mourier T."/>
            <person name="Naeem R."/>
            <person name="Malas T.B."/>
            <person name="Moussa E."/>
            <person name="Panigrahi A."/>
            <person name="Vermont S.J."/>
            <person name="Otto T.D."/>
            <person name="Wastling J."/>
            <person name="Pain A."/>
        </authorList>
    </citation>
    <scope>NUCLEOTIDE SEQUENCE</scope>
    <source>
        <strain evidence="2">VEG</strain>
    </source>
</reference>
<name>A0A0F7V6Y9_TOXGV</name>
<feature type="compositionally biased region" description="Basic and acidic residues" evidence="1">
    <location>
        <begin position="140"/>
        <end position="151"/>
    </location>
</feature>
<proteinExistence type="predicted"/>
<organism evidence="2">
    <name type="scientific">Toxoplasma gondii (strain ATCC 50861 / VEG)</name>
    <dbReference type="NCBI Taxonomy" id="432359"/>
    <lineage>
        <taxon>Eukaryota</taxon>
        <taxon>Sar</taxon>
        <taxon>Alveolata</taxon>
        <taxon>Apicomplexa</taxon>
        <taxon>Conoidasida</taxon>
        <taxon>Coccidia</taxon>
        <taxon>Eucoccidiorida</taxon>
        <taxon>Eimeriorina</taxon>
        <taxon>Sarcocystidae</taxon>
        <taxon>Toxoplasma</taxon>
    </lineage>
</organism>
<protein>
    <submittedName>
        <fullName evidence="2">Uncharacterized protein</fullName>
    </submittedName>
</protein>
<dbReference type="AlphaFoldDB" id="A0A0F7V6Y9"/>
<accession>A0A0F7V6Y9</accession>
<evidence type="ECO:0000313" key="2">
    <source>
        <dbReference type="EMBL" id="CEL76531.1"/>
    </source>
</evidence>
<feature type="region of interest" description="Disordered" evidence="1">
    <location>
        <begin position="107"/>
        <end position="162"/>
    </location>
</feature>